<dbReference type="GO" id="GO:0004930">
    <property type="term" value="F:G protein-coupled receptor activity"/>
    <property type="evidence" value="ECO:0007669"/>
    <property type="project" value="InterPro"/>
</dbReference>
<evidence type="ECO:0000256" key="4">
    <source>
        <dbReference type="ARBA" id="ARBA00023136"/>
    </source>
</evidence>
<protein>
    <recommendedName>
        <fullName evidence="6">G-protein coupled receptors family 1 profile domain-containing protein</fullName>
    </recommendedName>
</protein>
<dbReference type="EMBL" id="KI659029">
    <property type="protein sequence ID" value="ETN80644.1"/>
    <property type="molecule type" value="Genomic_DNA"/>
</dbReference>
<organism evidence="7 8">
    <name type="scientific">Necator americanus</name>
    <name type="common">Human hookworm</name>
    <dbReference type="NCBI Taxonomy" id="51031"/>
    <lineage>
        <taxon>Eukaryota</taxon>
        <taxon>Metazoa</taxon>
        <taxon>Ecdysozoa</taxon>
        <taxon>Nematoda</taxon>
        <taxon>Chromadorea</taxon>
        <taxon>Rhabditida</taxon>
        <taxon>Rhabditina</taxon>
        <taxon>Rhabditomorpha</taxon>
        <taxon>Strongyloidea</taxon>
        <taxon>Ancylostomatidae</taxon>
        <taxon>Bunostominae</taxon>
        <taxon>Necator</taxon>
    </lineage>
</organism>
<evidence type="ECO:0000256" key="3">
    <source>
        <dbReference type="ARBA" id="ARBA00022989"/>
    </source>
</evidence>
<keyword evidence="2 5" id="KW-0812">Transmembrane</keyword>
<reference evidence="8" key="1">
    <citation type="journal article" date="2014" name="Nat. Genet.">
        <title>Genome of the human hookworm Necator americanus.</title>
        <authorList>
            <person name="Tang Y.T."/>
            <person name="Gao X."/>
            <person name="Rosa B.A."/>
            <person name="Abubucker S."/>
            <person name="Hallsworth-Pepin K."/>
            <person name="Martin J."/>
            <person name="Tyagi R."/>
            <person name="Heizer E."/>
            <person name="Zhang X."/>
            <person name="Bhonagiri-Palsikar V."/>
            <person name="Minx P."/>
            <person name="Warren W.C."/>
            <person name="Wang Q."/>
            <person name="Zhan B."/>
            <person name="Hotez P.J."/>
            <person name="Sternberg P.W."/>
            <person name="Dougall A."/>
            <person name="Gaze S.T."/>
            <person name="Mulvenna J."/>
            <person name="Sotillo J."/>
            <person name="Ranganathan S."/>
            <person name="Rabelo E.M."/>
            <person name="Wilson R.K."/>
            <person name="Felgner P.L."/>
            <person name="Bethony J."/>
            <person name="Hawdon J.M."/>
            <person name="Gasser R.B."/>
            <person name="Loukas A."/>
            <person name="Mitreva M."/>
        </authorList>
    </citation>
    <scope>NUCLEOTIDE SEQUENCE [LARGE SCALE GENOMIC DNA]</scope>
</reference>
<dbReference type="GO" id="GO:0016020">
    <property type="term" value="C:membrane"/>
    <property type="evidence" value="ECO:0007669"/>
    <property type="project" value="UniProtKB-SubCell"/>
</dbReference>
<keyword evidence="8" id="KW-1185">Reference proteome</keyword>
<dbReference type="PANTHER" id="PTHR46895:SF1">
    <property type="entry name" value="G-PROTEIN COUPLED RECEPTORS FAMILY 1 PROFILE DOMAIN-CONTAINING PROTEIN"/>
    <property type="match status" value="1"/>
</dbReference>
<feature type="transmembrane region" description="Helical" evidence="5">
    <location>
        <begin position="62"/>
        <end position="84"/>
    </location>
</feature>
<evidence type="ECO:0000256" key="5">
    <source>
        <dbReference type="SAM" id="Phobius"/>
    </source>
</evidence>
<dbReference type="CTD" id="25349096"/>
<sequence length="249" mass="28344">MLAVIAGSLSLTAFHHFEYKYGYASMCNGTLTYAKLVPIERLVPFISTAQVRVVTILKTLQIILVVILPLIGIVVLNLRIIVVLRRSSVLVTRSSKSSTDDPNDEFLRDTDSRQRRDRKVTITVLAIIACFFLTHTPSTVPFILELISPIMTSTQREHIRRLMPELGPIVHGWLLTGKVMNFVLFCMSSVYFRRRLRAIMRNRIGCDTSLKKYSGISSGYSARWQAIRMNTLIYRESAVRQSSFVTQLE</sequence>
<gene>
    <name evidence="7" type="ORF">NECAME_09067</name>
</gene>
<name>W2TGB7_NECAM</name>
<evidence type="ECO:0000259" key="6">
    <source>
        <dbReference type="PROSITE" id="PS50262"/>
    </source>
</evidence>
<evidence type="ECO:0000256" key="2">
    <source>
        <dbReference type="ARBA" id="ARBA00022692"/>
    </source>
</evidence>
<keyword evidence="3 5" id="KW-1133">Transmembrane helix</keyword>
<dbReference type="SUPFAM" id="SSF81321">
    <property type="entry name" value="Family A G protein-coupled receptor-like"/>
    <property type="match status" value="1"/>
</dbReference>
<dbReference type="Proteomes" id="UP000053676">
    <property type="component" value="Unassembled WGS sequence"/>
</dbReference>
<keyword evidence="4 5" id="KW-0472">Membrane</keyword>
<feature type="transmembrane region" description="Helical" evidence="5">
    <location>
        <begin position="170"/>
        <end position="192"/>
    </location>
</feature>
<accession>W2TGB7</accession>
<dbReference type="Gene3D" id="1.20.1070.10">
    <property type="entry name" value="Rhodopsin 7-helix transmembrane proteins"/>
    <property type="match status" value="1"/>
</dbReference>
<dbReference type="AlphaFoldDB" id="W2TGB7"/>
<evidence type="ECO:0000313" key="7">
    <source>
        <dbReference type="EMBL" id="ETN80644.1"/>
    </source>
</evidence>
<evidence type="ECO:0000313" key="8">
    <source>
        <dbReference type="Proteomes" id="UP000053676"/>
    </source>
</evidence>
<dbReference type="GeneID" id="25349096"/>
<dbReference type="InterPro" id="IPR017452">
    <property type="entry name" value="GPCR_Rhodpsn_7TM"/>
</dbReference>
<dbReference type="OrthoDB" id="10011262at2759"/>
<dbReference type="InterPro" id="IPR000276">
    <property type="entry name" value="GPCR_Rhodpsn"/>
</dbReference>
<dbReference type="PANTHER" id="PTHR46895">
    <property type="entry name" value="PROTEIN CBG20548-RELATED"/>
    <property type="match status" value="1"/>
</dbReference>
<feature type="domain" description="G-protein coupled receptors family 1 profile" evidence="6">
    <location>
        <begin position="1"/>
        <end position="185"/>
    </location>
</feature>
<dbReference type="KEGG" id="nai:NECAME_09067"/>
<comment type="subcellular location">
    <subcellularLocation>
        <location evidence="1">Membrane</location>
    </subcellularLocation>
</comment>
<evidence type="ECO:0000256" key="1">
    <source>
        <dbReference type="ARBA" id="ARBA00004370"/>
    </source>
</evidence>
<proteinExistence type="predicted"/>
<feature type="transmembrane region" description="Helical" evidence="5">
    <location>
        <begin position="122"/>
        <end position="144"/>
    </location>
</feature>
<dbReference type="Pfam" id="PF00001">
    <property type="entry name" value="7tm_1"/>
    <property type="match status" value="1"/>
</dbReference>
<dbReference type="PROSITE" id="PS50262">
    <property type="entry name" value="G_PROTEIN_RECEP_F1_2"/>
    <property type="match status" value="1"/>
</dbReference>